<protein>
    <submittedName>
        <fullName evidence="2">Uncharacterized protein</fullName>
    </submittedName>
</protein>
<dbReference type="EMBL" id="HBUF01594265">
    <property type="protein sequence ID" value="CAG6774271.1"/>
    <property type="molecule type" value="Transcribed_RNA"/>
</dbReference>
<name>A0A8D9F1I7_9HEMI</name>
<feature type="compositionally biased region" description="Polar residues" evidence="1">
    <location>
        <begin position="168"/>
        <end position="178"/>
    </location>
</feature>
<feature type="compositionally biased region" description="Basic and acidic residues" evidence="1">
    <location>
        <begin position="410"/>
        <end position="422"/>
    </location>
</feature>
<proteinExistence type="predicted"/>
<reference evidence="2" key="1">
    <citation type="submission" date="2021-05" db="EMBL/GenBank/DDBJ databases">
        <authorList>
            <person name="Alioto T."/>
            <person name="Alioto T."/>
            <person name="Gomez Garrido J."/>
        </authorList>
    </citation>
    <scope>NUCLEOTIDE SEQUENCE</scope>
</reference>
<feature type="compositionally biased region" description="Acidic residues" evidence="1">
    <location>
        <begin position="395"/>
        <end position="409"/>
    </location>
</feature>
<feature type="compositionally biased region" description="Basic and acidic residues" evidence="1">
    <location>
        <begin position="97"/>
        <end position="110"/>
    </location>
</feature>
<feature type="compositionally biased region" description="Basic and acidic residues" evidence="1">
    <location>
        <begin position="385"/>
        <end position="394"/>
    </location>
</feature>
<sequence length="458" mass="52437">MLQIIGRNFEQTILLVLVAISMVSAVYRTNQIVDLVQNMFYYDELDTMYPETGSVHMKDLFIEFVRKYHKEYFSPEEIRLRYELFKLRVKRDGRYDSTTDMTTKEKDAMEVGHNYDGPRDYDYDNEYGEKSDPNDKERSDNKDKNSSDDTYQKNSITKEPLVSAGGNDITTERNTSPKFQEVNIETEPNNIKIISANSKEPIQMIFNNCTVIIRSSEDFSSNAGLSNLTDNSLGKDELRNETESLNYQPTKKANKSIGQTSEDSNYLQNITKPTQESITSTDINLISNEDIELNSSHPKESVQDSTQGAVQKIDDLTTLEHQNQTNDPYFGKPFLKLVPDNTTTSADNNTEDKQPIRYRNLEDLIGKQVNYRAASGVTTEGIVIAEDKDTKSDNEDNETDNNNEYDDVSENGRKPEDKSLVKDNVHNLLPQYSNKKIINSKYPKFYNIYNINSSVVQI</sequence>
<feature type="region of interest" description="Disordered" evidence="1">
    <location>
        <begin position="384"/>
        <end position="422"/>
    </location>
</feature>
<feature type="compositionally biased region" description="Basic and acidic residues" evidence="1">
    <location>
        <begin position="116"/>
        <end position="151"/>
    </location>
</feature>
<accession>A0A8D9F1I7</accession>
<feature type="region of interest" description="Disordered" evidence="1">
    <location>
        <begin position="97"/>
        <end position="180"/>
    </location>
</feature>
<evidence type="ECO:0000313" key="2">
    <source>
        <dbReference type="EMBL" id="CAG6774268.1"/>
    </source>
</evidence>
<dbReference type="EMBL" id="HBUF01594262">
    <property type="protein sequence ID" value="CAG6774268.1"/>
    <property type="molecule type" value="Transcribed_RNA"/>
</dbReference>
<organism evidence="2">
    <name type="scientific">Cacopsylla melanoneura</name>
    <dbReference type="NCBI Taxonomy" id="428564"/>
    <lineage>
        <taxon>Eukaryota</taxon>
        <taxon>Metazoa</taxon>
        <taxon>Ecdysozoa</taxon>
        <taxon>Arthropoda</taxon>
        <taxon>Hexapoda</taxon>
        <taxon>Insecta</taxon>
        <taxon>Pterygota</taxon>
        <taxon>Neoptera</taxon>
        <taxon>Paraneoptera</taxon>
        <taxon>Hemiptera</taxon>
        <taxon>Sternorrhyncha</taxon>
        <taxon>Psylloidea</taxon>
        <taxon>Psyllidae</taxon>
        <taxon>Psyllinae</taxon>
        <taxon>Cacopsylla</taxon>
    </lineage>
</organism>
<dbReference type="AlphaFoldDB" id="A0A8D9F1I7"/>
<dbReference type="EMBL" id="HBUF01594264">
    <property type="protein sequence ID" value="CAG6774270.1"/>
    <property type="molecule type" value="Transcribed_RNA"/>
</dbReference>
<evidence type="ECO:0000256" key="1">
    <source>
        <dbReference type="SAM" id="MobiDB-lite"/>
    </source>
</evidence>